<evidence type="ECO:0000256" key="2">
    <source>
        <dbReference type="SAM" id="SignalP"/>
    </source>
</evidence>
<dbReference type="STRING" id="113540.ENSSFOP00015003536"/>
<comment type="caution">
    <text evidence="4">The sequence shown here is derived from an EMBL/GenBank/DDBJ whole genome shotgun (WGS) entry which is preliminary data.</text>
</comment>
<evidence type="ECO:0000259" key="3">
    <source>
        <dbReference type="PROSITE" id="PS50015"/>
    </source>
</evidence>
<dbReference type="Gene3D" id="1.10.225.10">
    <property type="entry name" value="Saposin-like"/>
    <property type="match status" value="1"/>
</dbReference>
<evidence type="ECO:0000313" key="5">
    <source>
        <dbReference type="Proteomes" id="UP000034805"/>
    </source>
</evidence>
<dbReference type="AlphaFoldDB" id="A0A0P7WAD3"/>
<name>A0A0P7WAD3_SCLFO</name>
<keyword evidence="2" id="KW-0732">Signal</keyword>
<dbReference type="InterPro" id="IPR038847">
    <property type="entry name" value="Granulysin-like"/>
</dbReference>
<dbReference type="EMBL" id="JARO02011387">
    <property type="protein sequence ID" value="KPP59930.1"/>
    <property type="molecule type" value="Genomic_DNA"/>
</dbReference>
<dbReference type="InterPro" id="IPR011001">
    <property type="entry name" value="Saposin-like"/>
</dbReference>
<dbReference type="InterPro" id="IPR007856">
    <property type="entry name" value="SapB_1"/>
</dbReference>
<evidence type="ECO:0000256" key="1">
    <source>
        <dbReference type="ARBA" id="ARBA00023157"/>
    </source>
</evidence>
<proteinExistence type="predicted"/>
<feature type="domain" description="Saposin B-type" evidence="3">
    <location>
        <begin position="62"/>
        <end position="144"/>
    </location>
</feature>
<dbReference type="Proteomes" id="UP000034805">
    <property type="component" value="Unassembled WGS sequence"/>
</dbReference>
<dbReference type="GO" id="GO:0042742">
    <property type="term" value="P:defense response to bacterium"/>
    <property type="evidence" value="ECO:0007669"/>
    <property type="project" value="InterPro"/>
</dbReference>
<sequence length="198" mass="22297">MTLVRIFVFFLGSLAMSAVAYRLEHHQVDILEFSGNEVCVLKTRNDTGKDLWRFEEKVDGQLPGVCWACKWIVNKVKESLPRDNSETQNEIKNKLLLVCDNIGFLRFLCKAFLSKSLDVLVEELSTTDSANTICINVQACSKAEREEQETGGFNQHPAFFWLKVHCGGHCGARVAQQDSVEQSLLPLNSTNLCLTKNI</sequence>
<dbReference type="PROSITE" id="PS50015">
    <property type="entry name" value="SAP_B"/>
    <property type="match status" value="1"/>
</dbReference>
<gene>
    <name evidence="4" type="ORF">Z043_122105</name>
</gene>
<evidence type="ECO:0000313" key="4">
    <source>
        <dbReference type="EMBL" id="KPP59930.1"/>
    </source>
</evidence>
<dbReference type="PANTHER" id="PTHR15541">
    <property type="entry name" value="GRANULYSIN RELATED"/>
    <property type="match status" value="1"/>
</dbReference>
<protein>
    <submittedName>
        <fullName evidence="4">Antimicrobial peptide NK-lysin-like</fullName>
    </submittedName>
</protein>
<organism evidence="4 5">
    <name type="scientific">Scleropages formosus</name>
    <name type="common">Asian bonytongue</name>
    <name type="synonym">Osteoglossum formosum</name>
    <dbReference type="NCBI Taxonomy" id="113540"/>
    <lineage>
        <taxon>Eukaryota</taxon>
        <taxon>Metazoa</taxon>
        <taxon>Chordata</taxon>
        <taxon>Craniata</taxon>
        <taxon>Vertebrata</taxon>
        <taxon>Euteleostomi</taxon>
        <taxon>Actinopterygii</taxon>
        <taxon>Neopterygii</taxon>
        <taxon>Teleostei</taxon>
        <taxon>Osteoglossocephala</taxon>
        <taxon>Osteoglossomorpha</taxon>
        <taxon>Osteoglossiformes</taxon>
        <taxon>Osteoglossidae</taxon>
        <taxon>Scleropages</taxon>
    </lineage>
</organism>
<accession>A0A0P7WAD3</accession>
<keyword evidence="1" id="KW-1015">Disulfide bond</keyword>
<dbReference type="SMART" id="SM00741">
    <property type="entry name" value="SapB"/>
    <property type="match status" value="1"/>
</dbReference>
<dbReference type="GO" id="GO:0006629">
    <property type="term" value="P:lipid metabolic process"/>
    <property type="evidence" value="ECO:0007669"/>
    <property type="project" value="InterPro"/>
</dbReference>
<feature type="chain" id="PRO_5006144334" evidence="2">
    <location>
        <begin position="21"/>
        <end position="198"/>
    </location>
</feature>
<feature type="signal peptide" evidence="2">
    <location>
        <begin position="1"/>
        <end position="20"/>
    </location>
</feature>
<dbReference type="InterPro" id="IPR008139">
    <property type="entry name" value="SaposinB_dom"/>
</dbReference>
<reference evidence="4 5" key="1">
    <citation type="submission" date="2015-08" db="EMBL/GenBank/DDBJ databases">
        <title>The genome of the Asian arowana (Scleropages formosus).</title>
        <authorList>
            <person name="Tan M.H."/>
            <person name="Gan H.M."/>
            <person name="Croft L.J."/>
            <person name="Austin C.M."/>
        </authorList>
    </citation>
    <scope>NUCLEOTIDE SEQUENCE [LARGE SCALE GENOMIC DNA]</scope>
    <source>
        <strain evidence="4">Aro1</strain>
    </source>
</reference>
<dbReference type="Pfam" id="PF05184">
    <property type="entry name" value="SapB_1"/>
    <property type="match status" value="1"/>
</dbReference>
<dbReference type="PANTHER" id="PTHR15541:SF2">
    <property type="entry name" value="GRANULYSIN"/>
    <property type="match status" value="1"/>
</dbReference>
<dbReference type="SUPFAM" id="SSF47862">
    <property type="entry name" value="Saposin"/>
    <property type="match status" value="1"/>
</dbReference>